<organism evidence="8 10">
    <name type="scientific">Didymodactylos carnosus</name>
    <dbReference type="NCBI Taxonomy" id="1234261"/>
    <lineage>
        <taxon>Eukaryota</taxon>
        <taxon>Metazoa</taxon>
        <taxon>Spiralia</taxon>
        <taxon>Gnathifera</taxon>
        <taxon>Rotifera</taxon>
        <taxon>Eurotatoria</taxon>
        <taxon>Bdelloidea</taxon>
        <taxon>Philodinida</taxon>
        <taxon>Philodinidae</taxon>
        <taxon>Didymodactylos</taxon>
    </lineage>
</organism>
<keyword evidence="4" id="KW-0040">ANK repeat</keyword>
<evidence type="ECO:0000259" key="6">
    <source>
        <dbReference type="PROSITE" id="PS50003"/>
    </source>
</evidence>
<feature type="repeat" description="ANK" evidence="4">
    <location>
        <begin position="692"/>
        <end position="726"/>
    </location>
</feature>
<comment type="caution">
    <text evidence="8">The sequence shown here is derived from an EMBL/GenBank/DDBJ whole genome shotgun (WGS) entry which is preliminary data.</text>
</comment>
<evidence type="ECO:0000313" key="10">
    <source>
        <dbReference type="Proteomes" id="UP000663829"/>
    </source>
</evidence>
<dbReference type="SUPFAM" id="SSF48403">
    <property type="entry name" value="Ankyrin repeat"/>
    <property type="match status" value="1"/>
</dbReference>
<dbReference type="InterPro" id="IPR038508">
    <property type="entry name" value="ArfGAP_dom_sf"/>
</dbReference>
<dbReference type="InterPro" id="IPR037278">
    <property type="entry name" value="ARFGAP/RecO"/>
</dbReference>
<dbReference type="InterPro" id="IPR011993">
    <property type="entry name" value="PH-like_dom_sf"/>
</dbReference>
<dbReference type="Proteomes" id="UP000681722">
    <property type="component" value="Unassembled WGS sequence"/>
</dbReference>
<name>A0A813RPJ5_9BILA</name>
<feature type="domain" description="Arf-GAP" evidence="7">
    <location>
        <begin position="454"/>
        <end position="576"/>
    </location>
</feature>
<gene>
    <name evidence="8" type="ORF">GPM918_LOCUS2710</name>
    <name evidence="9" type="ORF">SRO942_LOCUS2710</name>
</gene>
<sequence>MLSSGTELKRLHRFLAMTSIFSIDFEECLKDSPYFRSQLRRATSHIETLEERFEQMSRTCNTVITTGKSFVQEFQKFLKCIYDVRELFSSDEIAYKSLAKFGEYLREIQSLFSGLIEQTTHSVLRTLTRMIKEDIRKVKDQGKMFERLSNDYDIALQKNADASKMKTSLCDDTSKILIATRSCFGHTSIDYTYHINILFDQHKVELIELLLSYINIHKAFFHQGHELFLDSEKDFTAISQQLSKMRQENVVKQKILEKKHDSNQRKCNLDDTDNIVNSGALLSVGSEIPRNLSHQSLNNLPSTANVTVSGGDSGKEGYLFKRSHNKFKTWSRRWFLIKNGQLLYMRRSASKDTENEQSIMVPDLRICTVRLVTDNDRRFVFEILSPNGSHLLQADSQTECDQWINSLQLAITDSFKSLPLNGNDTLTTTLKTSYEDNSSAILQAKMELKQKMIKEKIEYVRKMPGNDVCCDCDAENPEWASINIGIILCLQCCGAHRGLGVSLSKVRSLHMDSWDLETLLVMSELGNTIVNSIYEANMNGVIKITCISLCSSAIRRSFIESKYVQKTYLRPLPSYNQIQQQTRLQTYSSLNNNSSAIKRWCNPYSSHVETENVHPITNHSSCWDPNIYLYEGAKQRNVTIMLHALALGADKNYIHPFDNNRTPLIQAIESRSVPAAEFLLVNNAKVNLADRDGKTPLHFATMLANIGRGPIILLLKRGADPLLKDNSGIDSCAASMEIGDPDVITWYRLISLHKQELEEDPDAEKSYISILDDPVYMKEIARSPSVSAEDR</sequence>
<dbReference type="InterPro" id="IPR001164">
    <property type="entry name" value="ArfGAP_dom"/>
</dbReference>
<dbReference type="Pfam" id="PF00169">
    <property type="entry name" value="PH"/>
    <property type="match status" value="1"/>
</dbReference>
<dbReference type="InterPro" id="IPR002110">
    <property type="entry name" value="Ankyrin_rpt"/>
</dbReference>
<dbReference type="GO" id="GO:0008270">
    <property type="term" value="F:zinc ion binding"/>
    <property type="evidence" value="ECO:0007669"/>
    <property type="project" value="UniProtKB-KW"/>
</dbReference>
<dbReference type="PROSITE" id="PS50088">
    <property type="entry name" value="ANK_REPEAT"/>
    <property type="match status" value="2"/>
</dbReference>
<dbReference type="FunFam" id="2.30.29.30:FF:000384">
    <property type="entry name" value="Uncharacterized protein, isoform A"/>
    <property type="match status" value="1"/>
</dbReference>
<evidence type="ECO:0000256" key="1">
    <source>
        <dbReference type="ARBA" id="ARBA00022723"/>
    </source>
</evidence>
<dbReference type="GO" id="GO:0005096">
    <property type="term" value="F:GTPase activator activity"/>
    <property type="evidence" value="ECO:0007669"/>
    <property type="project" value="InterPro"/>
</dbReference>
<feature type="domain" description="PH" evidence="6">
    <location>
        <begin position="312"/>
        <end position="412"/>
    </location>
</feature>
<dbReference type="InterPro" id="IPR045258">
    <property type="entry name" value="ACAP1/2/3-like"/>
</dbReference>
<keyword evidence="10" id="KW-1185">Reference proteome</keyword>
<dbReference type="PRINTS" id="PR00405">
    <property type="entry name" value="REVINTRACTNG"/>
</dbReference>
<dbReference type="SUPFAM" id="SSF50729">
    <property type="entry name" value="PH domain-like"/>
    <property type="match status" value="1"/>
</dbReference>
<dbReference type="PANTHER" id="PTHR23180:SF399">
    <property type="entry name" value="BLOWN FUSE, ISOFORM A-RELATED"/>
    <property type="match status" value="1"/>
</dbReference>
<dbReference type="GO" id="GO:0005737">
    <property type="term" value="C:cytoplasm"/>
    <property type="evidence" value="ECO:0007669"/>
    <property type="project" value="InterPro"/>
</dbReference>
<evidence type="ECO:0000313" key="9">
    <source>
        <dbReference type="EMBL" id="CAF3569258.1"/>
    </source>
</evidence>
<evidence type="ECO:0000256" key="5">
    <source>
        <dbReference type="PROSITE-ProRule" id="PRU00288"/>
    </source>
</evidence>
<evidence type="ECO:0008006" key="11">
    <source>
        <dbReference type="Google" id="ProtNLM"/>
    </source>
</evidence>
<dbReference type="PROSITE" id="PS50297">
    <property type="entry name" value="ANK_REP_REGION"/>
    <property type="match status" value="1"/>
</dbReference>
<evidence type="ECO:0000259" key="7">
    <source>
        <dbReference type="PROSITE" id="PS50115"/>
    </source>
</evidence>
<dbReference type="OrthoDB" id="10070851at2759"/>
<dbReference type="PROSITE" id="PS50003">
    <property type="entry name" value="PH_DOMAIN"/>
    <property type="match status" value="1"/>
</dbReference>
<evidence type="ECO:0000256" key="2">
    <source>
        <dbReference type="ARBA" id="ARBA00022771"/>
    </source>
</evidence>
<dbReference type="SUPFAM" id="SSF57863">
    <property type="entry name" value="ArfGap/RecO-like zinc finger"/>
    <property type="match status" value="1"/>
</dbReference>
<dbReference type="Gene3D" id="1.25.40.20">
    <property type="entry name" value="Ankyrin repeat-containing domain"/>
    <property type="match status" value="1"/>
</dbReference>
<evidence type="ECO:0000256" key="3">
    <source>
        <dbReference type="ARBA" id="ARBA00022833"/>
    </source>
</evidence>
<dbReference type="InterPro" id="IPR001849">
    <property type="entry name" value="PH_domain"/>
</dbReference>
<dbReference type="Pfam" id="PF16746">
    <property type="entry name" value="BAR_3"/>
    <property type="match status" value="1"/>
</dbReference>
<dbReference type="SUPFAM" id="SSF103657">
    <property type="entry name" value="BAR/IMD domain-like"/>
    <property type="match status" value="1"/>
</dbReference>
<proteinExistence type="predicted"/>
<dbReference type="AlphaFoldDB" id="A0A813RPJ5"/>
<dbReference type="Gene3D" id="1.20.1270.60">
    <property type="entry name" value="Arfaptin homology (AH) domain/BAR domain"/>
    <property type="match status" value="1"/>
</dbReference>
<dbReference type="PANTHER" id="PTHR23180">
    <property type="entry name" value="CENTAURIN/ARF"/>
    <property type="match status" value="1"/>
</dbReference>
<evidence type="ECO:0000256" key="4">
    <source>
        <dbReference type="PROSITE-ProRule" id="PRU00023"/>
    </source>
</evidence>
<dbReference type="Gene3D" id="2.30.29.30">
    <property type="entry name" value="Pleckstrin-homology domain (PH domain)/Phosphotyrosine-binding domain (PTB)"/>
    <property type="match status" value="1"/>
</dbReference>
<dbReference type="SMART" id="SM00105">
    <property type="entry name" value="ArfGap"/>
    <property type="match status" value="1"/>
</dbReference>
<dbReference type="InterPro" id="IPR027267">
    <property type="entry name" value="AH/BAR_dom_sf"/>
</dbReference>
<dbReference type="Gene3D" id="1.10.220.150">
    <property type="entry name" value="Arf GTPase activating protein"/>
    <property type="match status" value="1"/>
</dbReference>
<accession>A0A813RPJ5</accession>
<dbReference type="SMART" id="SM00233">
    <property type="entry name" value="PH"/>
    <property type="match status" value="1"/>
</dbReference>
<dbReference type="Proteomes" id="UP000663829">
    <property type="component" value="Unassembled WGS sequence"/>
</dbReference>
<dbReference type="Pfam" id="PF12796">
    <property type="entry name" value="Ank_2"/>
    <property type="match status" value="1"/>
</dbReference>
<dbReference type="EMBL" id="CAJOBC010000308">
    <property type="protein sequence ID" value="CAF3569258.1"/>
    <property type="molecule type" value="Genomic_DNA"/>
</dbReference>
<reference evidence="8" key="1">
    <citation type="submission" date="2021-02" db="EMBL/GenBank/DDBJ databases">
        <authorList>
            <person name="Nowell W R."/>
        </authorList>
    </citation>
    <scope>NUCLEOTIDE SEQUENCE</scope>
</reference>
<dbReference type="InterPro" id="IPR036770">
    <property type="entry name" value="Ankyrin_rpt-contain_sf"/>
</dbReference>
<dbReference type="CDD" id="cd13250">
    <property type="entry name" value="PH_ACAP"/>
    <property type="match status" value="1"/>
</dbReference>
<dbReference type="InterPro" id="IPR004148">
    <property type="entry name" value="BAR_dom"/>
</dbReference>
<keyword evidence="2 5" id="KW-0863">Zinc-finger</keyword>
<protein>
    <recommendedName>
        <fullName evidence="11">Arf-GAP with coiled-coil, ANK repeat and PH domain-containing protein</fullName>
    </recommendedName>
</protein>
<keyword evidence="1" id="KW-0479">Metal-binding</keyword>
<dbReference type="Pfam" id="PF01412">
    <property type="entry name" value="ArfGap"/>
    <property type="match status" value="1"/>
</dbReference>
<evidence type="ECO:0000313" key="8">
    <source>
        <dbReference type="EMBL" id="CAF0785551.1"/>
    </source>
</evidence>
<feature type="repeat" description="ANK" evidence="4">
    <location>
        <begin position="659"/>
        <end position="691"/>
    </location>
</feature>
<keyword evidence="3" id="KW-0862">Zinc</keyword>
<dbReference type="EMBL" id="CAJNOQ010000308">
    <property type="protein sequence ID" value="CAF0785551.1"/>
    <property type="molecule type" value="Genomic_DNA"/>
</dbReference>
<dbReference type="PROSITE" id="PS50115">
    <property type="entry name" value="ARFGAP"/>
    <property type="match status" value="1"/>
</dbReference>